<sequence length="750" mass="84969">MAENHTSDEEIDLLPEPESSYGKRFPRDNQSDVTVASEVLRGIKLRQRKPFGQKNRCPVIINLPKPHRMCKRKLCKVASHSIPECNHCKLPPGPKSIIGLTTSRKNTRLKISIKTENKTICPLRISQLAMPSKRHCIDTWRYKSYLLPETMNICLPVTLEVYIEEESEKSISSNSEPSAYSDGKLNDTEYFQNEIMKLIDNGQVETVEVIGDISNESDLLTEINEILINILKESIDSEDTINDNNDLVTDADYFENEIINIISIVCKESDDNIENNNDDSILTVEDSIEVVQLPTEHSFENDSKESDDAVAEVQSKHSYADNLKESVDLDAEIQLPTTHSSADKLKESVDPSAEVQLPTIHSSADNLKESVDPSAKVQLPTTHSSAENENVKSVDTLSEDTDDRSKKVMFSVFDIGKADESWPSFNFSSAVLRPSASVTKSLTSLGTFSEHDEEDFSLSIISSDVDEQENVNTAIIKNQVKHLVTSPTKPTEFANSEERSIKTSLETNNETLISLKDSTSLTKSVKGDEELITAEIKTITTYNQTLHNKEVQVNTNCHDDGSQTDEIKKPNVNLGTSRQLVTSVDSELTADKFDSKNIFNSLKNYTFKTSKNMGTVTKDNKLFLVSQLTKSIQNINNCYQLSQNDFHKWCNELDEGFKNLEIWHEWLQNACNQTIDVSKNKNHYTCLRKYMKTWQKLKNDVYSDAVLWTKVNQNTQRRFKCYRKYYIKKEIGHTNSNATCFCKIHGRKTT</sequence>
<reference evidence="2 3" key="1">
    <citation type="submission" date="2020-04" db="EMBL/GenBank/DDBJ databases">
        <authorList>
            <person name="Wallbank WR R."/>
            <person name="Pardo Diaz C."/>
            <person name="Kozak K."/>
            <person name="Martin S."/>
            <person name="Jiggins C."/>
            <person name="Moest M."/>
            <person name="Warren A I."/>
            <person name="Byers J.R.P. K."/>
            <person name="Montejo-Kovacevich G."/>
            <person name="Yen C E."/>
        </authorList>
    </citation>
    <scope>NUCLEOTIDE SEQUENCE [LARGE SCALE GENOMIC DNA]</scope>
</reference>
<protein>
    <submittedName>
        <fullName evidence="2">Uncharacterized protein</fullName>
    </submittedName>
</protein>
<evidence type="ECO:0000256" key="1">
    <source>
        <dbReference type="SAM" id="MobiDB-lite"/>
    </source>
</evidence>
<dbReference type="AlphaFoldDB" id="A0A8S1BD71"/>
<keyword evidence="3" id="KW-1185">Reference proteome</keyword>
<dbReference type="EMBL" id="CADEBC010000586">
    <property type="protein sequence ID" value="CAB3256403.1"/>
    <property type="molecule type" value="Genomic_DNA"/>
</dbReference>
<dbReference type="OrthoDB" id="7482279at2759"/>
<feature type="region of interest" description="Disordered" evidence="1">
    <location>
        <begin position="1"/>
        <end position="29"/>
    </location>
</feature>
<name>A0A8S1BD71_ARCPL</name>
<comment type="caution">
    <text evidence="2">The sequence shown here is derived from an EMBL/GenBank/DDBJ whole genome shotgun (WGS) entry which is preliminary data.</text>
</comment>
<evidence type="ECO:0000313" key="3">
    <source>
        <dbReference type="Proteomes" id="UP000494106"/>
    </source>
</evidence>
<dbReference type="Proteomes" id="UP000494106">
    <property type="component" value="Unassembled WGS sequence"/>
</dbReference>
<accession>A0A8S1BD71</accession>
<gene>
    <name evidence="2" type="ORF">APLA_LOCUS15390</name>
</gene>
<feature type="compositionally biased region" description="Polar residues" evidence="1">
    <location>
        <begin position="379"/>
        <end position="396"/>
    </location>
</feature>
<feature type="region of interest" description="Disordered" evidence="1">
    <location>
        <begin position="364"/>
        <end position="400"/>
    </location>
</feature>
<evidence type="ECO:0000313" key="2">
    <source>
        <dbReference type="EMBL" id="CAB3256403.1"/>
    </source>
</evidence>
<proteinExistence type="predicted"/>
<organism evidence="2 3">
    <name type="scientific">Arctia plantaginis</name>
    <name type="common">Wood tiger moth</name>
    <name type="synonym">Phalaena plantaginis</name>
    <dbReference type="NCBI Taxonomy" id="874455"/>
    <lineage>
        <taxon>Eukaryota</taxon>
        <taxon>Metazoa</taxon>
        <taxon>Ecdysozoa</taxon>
        <taxon>Arthropoda</taxon>
        <taxon>Hexapoda</taxon>
        <taxon>Insecta</taxon>
        <taxon>Pterygota</taxon>
        <taxon>Neoptera</taxon>
        <taxon>Endopterygota</taxon>
        <taxon>Lepidoptera</taxon>
        <taxon>Glossata</taxon>
        <taxon>Ditrysia</taxon>
        <taxon>Noctuoidea</taxon>
        <taxon>Erebidae</taxon>
        <taxon>Arctiinae</taxon>
        <taxon>Arctia</taxon>
    </lineage>
</organism>